<evidence type="ECO:0000256" key="9">
    <source>
        <dbReference type="PROSITE-ProRule" id="PRU01360"/>
    </source>
</evidence>
<keyword evidence="7 9" id="KW-0472">Membrane</keyword>
<dbReference type="RefSeq" id="WP_077424942.1">
    <property type="nucleotide sequence ID" value="NZ_MLHQ01000025.1"/>
</dbReference>
<dbReference type="GO" id="GO:0044718">
    <property type="term" value="P:siderophore transmembrane transport"/>
    <property type="evidence" value="ECO:0007669"/>
    <property type="project" value="TreeGrafter"/>
</dbReference>
<dbReference type="NCBIfam" id="TIGR01785">
    <property type="entry name" value="TonB-hemin"/>
    <property type="match status" value="1"/>
</dbReference>
<evidence type="ECO:0000259" key="13">
    <source>
        <dbReference type="Pfam" id="PF07715"/>
    </source>
</evidence>
<dbReference type="InterPro" id="IPR037066">
    <property type="entry name" value="Plug_dom_sf"/>
</dbReference>
<evidence type="ECO:0000256" key="11">
    <source>
        <dbReference type="SAM" id="SignalP"/>
    </source>
</evidence>
<gene>
    <name evidence="14" type="ORF">BKL49_09700</name>
</gene>
<dbReference type="Gene3D" id="2.170.130.10">
    <property type="entry name" value="TonB-dependent receptor, plug domain"/>
    <property type="match status" value="1"/>
</dbReference>
<dbReference type="InterPro" id="IPR039426">
    <property type="entry name" value="TonB-dep_rcpt-like"/>
</dbReference>
<feature type="chain" id="PRO_5012866846" evidence="11">
    <location>
        <begin position="22"/>
        <end position="660"/>
    </location>
</feature>
<comment type="caution">
    <text evidence="14">The sequence shown here is derived from an EMBL/GenBank/DDBJ whole genome shotgun (WGS) entry which is preliminary data.</text>
</comment>
<dbReference type="OrthoDB" id="6046653at2"/>
<keyword evidence="4 9" id="KW-1134">Transmembrane beta strand</keyword>
<organism evidence="14 15">
    <name type="scientific">Rodentibacter myodis</name>
    <dbReference type="NCBI Taxonomy" id="1907939"/>
    <lineage>
        <taxon>Bacteria</taxon>
        <taxon>Pseudomonadati</taxon>
        <taxon>Pseudomonadota</taxon>
        <taxon>Gammaproteobacteria</taxon>
        <taxon>Pasteurellales</taxon>
        <taxon>Pasteurellaceae</taxon>
        <taxon>Rodentibacter</taxon>
    </lineage>
</organism>
<feature type="domain" description="TonB-dependent receptor-like beta-barrel" evidence="12">
    <location>
        <begin position="265"/>
        <end position="628"/>
    </location>
</feature>
<dbReference type="GO" id="GO:0009279">
    <property type="term" value="C:cell outer membrane"/>
    <property type="evidence" value="ECO:0007669"/>
    <property type="project" value="UniProtKB-SubCell"/>
</dbReference>
<evidence type="ECO:0000256" key="1">
    <source>
        <dbReference type="ARBA" id="ARBA00004571"/>
    </source>
</evidence>
<keyword evidence="11" id="KW-0732">Signal</keyword>
<keyword evidence="3 9" id="KW-0813">Transport</keyword>
<evidence type="ECO:0000256" key="4">
    <source>
        <dbReference type="ARBA" id="ARBA00022452"/>
    </source>
</evidence>
<dbReference type="STRING" id="1907939.BKL49_09700"/>
<dbReference type="PANTHER" id="PTHR30069">
    <property type="entry name" value="TONB-DEPENDENT OUTER MEMBRANE RECEPTOR"/>
    <property type="match status" value="1"/>
</dbReference>
<dbReference type="PROSITE" id="PS52016">
    <property type="entry name" value="TONB_DEPENDENT_REC_3"/>
    <property type="match status" value="1"/>
</dbReference>
<dbReference type="Proteomes" id="UP000188602">
    <property type="component" value="Unassembled WGS sequence"/>
</dbReference>
<dbReference type="SUPFAM" id="SSF56935">
    <property type="entry name" value="Porins"/>
    <property type="match status" value="1"/>
</dbReference>
<keyword evidence="15" id="KW-1185">Reference proteome</keyword>
<dbReference type="Pfam" id="PF00593">
    <property type="entry name" value="TonB_dep_Rec_b-barrel"/>
    <property type="match status" value="1"/>
</dbReference>
<name>A0A1V3JKK7_9PAST</name>
<dbReference type="Gene3D" id="2.40.170.20">
    <property type="entry name" value="TonB-dependent receptor, beta-barrel domain"/>
    <property type="match status" value="1"/>
</dbReference>
<comment type="similarity">
    <text evidence="2 9 10">Belongs to the TonB-dependent receptor family.</text>
</comment>
<dbReference type="InterPro" id="IPR036942">
    <property type="entry name" value="Beta-barrel_TonB_sf"/>
</dbReference>
<proteinExistence type="inferred from homology"/>
<accession>A0A1V3JKK7</accession>
<dbReference type="InterPro" id="IPR011276">
    <property type="entry name" value="TonB_haem/Hb_rcpt"/>
</dbReference>
<sequence length="660" mass="73668">MKRTKFALLPLAVFVTFNVQANAEQLDVIDVVSDNYSPQVSNVAAKGVVKVRQATKVSDVLRGVPGVNVNGSRSVVERYNIRGVSEEYLTVSIDGARQEGYSFHHSGNYGIDPEILKRVDIDVGANSVTTAAGSLGGSVKFETVDAEDMLEKGQNFGGKVKYGWGSNGNSHQSTAMLYGRVRDLDLLGYFNYRHQENGKDGNGLKNQNEGHLQNYLFKGTYHISPEQWVKFSAERYHNTALSCFRANFGMCLGDVPQPGEKGFINKNHGRAYTGIERKTYTLSYGYKPTDNGLIDMKANIYNTETENSSMTRKQSKVRTLGGTLSNRANFDFGETNHNVLIGGEYYQTKAMRFGGVDTNRRTGAVTGIRPDYTQKAYNTSVYLEDAIALGDFVVTPGIRYDHYKADFIGFNKSYNRFSKALGLKYFVGENLVLFGNYTELFRGPGFGELTLVSPGRYQGSLEATKGDNKELGFNYAKENLLSSDDTFSITAKYFHTDYDNVTQSVEGIGKSTYENLGRVLVNGVEASAKYRINNLTTSVSYARARSEQKDNHHYTAFPDSGDRYVFGLNYYIPSTQIDLGWNTMYVRDFYTNAATSTRKEGYAVSNAYISWSPTQVKGLELTFGVDNIFNKAYKDHSTQYYNAVDLDPGRNYKLSASYKF</sequence>
<feature type="domain" description="TonB-dependent receptor plug" evidence="13">
    <location>
        <begin position="38"/>
        <end position="137"/>
    </location>
</feature>
<keyword evidence="6 10" id="KW-0798">TonB box</keyword>
<dbReference type="PANTHER" id="PTHR30069:SF41">
    <property type="entry name" value="HEME_HEMOPEXIN UTILIZATION PROTEIN C"/>
    <property type="match status" value="1"/>
</dbReference>
<comment type="subcellular location">
    <subcellularLocation>
        <location evidence="1 9">Cell outer membrane</location>
        <topology evidence="1 9">Multi-pass membrane protein</topology>
    </subcellularLocation>
</comment>
<dbReference type="EMBL" id="MLHQ01000025">
    <property type="protein sequence ID" value="OOF57340.1"/>
    <property type="molecule type" value="Genomic_DNA"/>
</dbReference>
<keyword evidence="14" id="KW-0675">Receptor</keyword>
<dbReference type="Pfam" id="PF07715">
    <property type="entry name" value="Plug"/>
    <property type="match status" value="1"/>
</dbReference>
<dbReference type="AlphaFoldDB" id="A0A1V3JKK7"/>
<evidence type="ECO:0000256" key="7">
    <source>
        <dbReference type="ARBA" id="ARBA00023136"/>
    </source>
</evidence>
<dbReference type="InterPro" id="IPR012910">
    <property type="entry name" value="Plug_dom"/>
</dbReference>
<evidence type="ECO:0000256" key="8">
    <source>
        <dbReference type="ARBA" id="ARBA00023237"/>
    </source>
</evidence>
<dbReference type="GO" id="GO:0015232">
    <property type="term" value="F:heme transmembrane transporter activity"/>
    <property type="evidence" value="ECO:0007669"/>
    <property type="project" value="InterPro"/>
</dbReference>
<keyword evidence="5 9" id="KW-0812">Transmembrane</keyword>
<evidence type="ECO:0000256" key="10">
    <source>
        <dbReference type="RuleBase" id="RU003357"/>
    </source>
</evidence>
<keyword evidence="8 9" id="KW-0998">Cell outer membrane</keyword>
<evidence type="ECO:0000259" key="12">
    <source>
        <dbReference type="Pfam" id="PF00593"/>
    </source>
</evidence>
<reference evidence="14 15" key="1">
    <citation type="submission" date="2016-10" db="EMBL/GenBank/DDBJ databases">
        <title>Rodentibacter gen. nov. and new species.</title>
        <authorList>
            <person name="Christensen H."/>
        </authorList>
    </citation>
    <scope>NUCLEOTIDE SEQUENCE [LARGE SCALE GENOMIC DNA]</scope>
    <source>
        <strain evidence="14 15">Ac151</strain>
    </source>
</reference>
<dbReference type="CDD" id="cd01347">
    <property type="entry name" value="ligand_gated_channel"/>
    <property type="match status" value="1"/>
</dbReference>
<evidence type="ECO:0000256" key="5">
    <source>
        <dbReference type="ARBA" id="ARBA00022692"/>
    </source>
</evidence>
<dbReference type="GO" id="GO:0015344">
    <property type="term" value="F:siderophore uptake transmembrane transporter activity"/>
    <property type="evidence" value="ECO:0007669"/>
    <property type="project" value="TreeGrafter"/>
</dbReference>
<evidence type="ECO:0000313" key="15">
    <source>
        <dbReference type="Proteomes" id="UP000188602"/>
    </source>
</evidence>
<evidence type="ECO:0000256" key="2">
    <source>
        <dbReference type="ARBA" id="ARBA00009810"/>
    </source>
</evidence>
<evidence type="ECO:0000256" key="3">
    <source>
        <dbReference type="ARBA" id="ARBA00022448"/>
    </source>
</evidence>
<evidence type="ECO:0000313" key="14">
    <source>
        <dbReference type="EMBL" id="OOF57340.1"/>
    </source>
</evidence>
<protein>
    <submittedName>
        <fullName evidence="14">TonB-dependent receptor</fullName>
    </submittedName>
</protein>
<feature type="signal peptide" evidence="11">
    <location>
        <begin position="1"/>
        <end position="21"/>
    </location>
</feature>
<dbReference type="InterPro" id="IPR000531">
    <property type="entry name" value="Beta-barrel_TonB"/>
</dbReference>
<evidence type="ECO:0000256" key="6">
    <source>
        <dbReference type="ARBA" id="ARBA00023077"/>
    </source>
</evidence>